<feature type="region of interest" description="Disordered" evidence="1">
    <location>
        <begin position="1"/>
        <end position="29"/>
    </location>
</feature>
<accession>A0ABN8Y7D9</accession>
<feature type="region of interest" description="Disordered" evidence="1">
    <location>
        <begin position="50"/>
        <end position="72"/>
    </location>
</feature>
<proteinExistence type="predicted"/>
<feature type="region of interest" description="Disordered" evidence="1">
    <location>
        <begin position="117"/>
        <end position="155"/>
    </location>
</feature>
<dbReference type="Proteomes" id="UP001176941">
    <property type="component" value="Chromosome 14"/>
</dbReference>
<reference evidence="2" key="1">
    <citation type="submission" date="2023-04" db="EMBL/GenBank/DDBJ databases">
        <authorList>
            <consortium name="ELIXIR-Norway"/>
        </authorList>
    </citation>
    <scope>NUCLEOTIDE SEQUENCE [LARGE SCALE GENOMIC DNA]</scope>
</reference>
<organism evidence="2 3">
    <name type="scientific">Rangifer tarandus platyrhynchus</name>
    <name type="common">Svalbard reindeer</name>
    <dbReference type="NCBI Taxonomy" id="3082113"/>
    <lineage>
        <taxon>Eukaryota</taxon>
        <taxon>Metazoa</taxon>
        <taxon>Chordata</taxon>
        <taxon>Craniata</taxon>
        <taxon>Vertebrata</taxon>
        <taxon>Euteleostomi</taxon>
        <taxon>Mammalia</taxon>
        <taxon>Eutheria</taxon>
        <taxon>Laurasiatheria</taxon>
        <taxon>Artiodactyla</taxon>
        <taxon>Ruminantia</taxon>
        <taxon>Pecora</taxon>
        <taxon>Cervidae</taxon>
        <taxon>Odocoileinae</taxon>
        <taxon>Rangifer</taxon>
    </lineage>
</organism>
<dbReference type="EMBL" id="OX459950">
    <property type="protein sequence ID" value="CAI9156351.1"/>
    <property type="molecule type" value="Genomic_DNA"/>
</dbReference>
<protein>
    <submittedName>
        <fullName evidence="2">Uncharacterized protein</fullName>
    </submittedName>
</protein>
<feature type="compositionally biased region" description="Low complexity" evidence="1">
    <location>
        <begin position="1"/>
        <end position="16"/>
    </location>
</feature>
<sequence length="155" mass="16354">MAYLSGSHAPPAAPAGNHGGGGCPRKTVALGTGKPADKLICRQRFFLPGKRPQRQPADLCRAPFPGREGLRRGMERRGRQGIAGHHPHTLTLTEKFHLAKASQGVIQAEPTLAKLGLRISPSRAGREGKGTVPVPPPTAPRPSAARLQPKALPTP</sequence>
<evidence type="ECO:0000256" key="1">
    <source>
        <dbReference type="SAM" id="MobiDB-lite"/>
    </source>
</evidence>
<name>A0ABN8Y7D9_RANTA</name>
<evidence type="ECO:0000313" key="2">
    <source>
        <dbReference type="EMBL" id="CAI9156351.1"/>
    </source>
</evidence>
<gene>
    <name evidence="2" type="ORF">MRATA1EN1_LOCUS5313</name>
</gene>
<evidence type="ECO:0000313" key="3">
    <source>
        <dbReference type="Proteomes" id="UP001176941"/>
    </source>
</evidence>
<keyword evidence="3" id="KW-1185">Reference proteome</keyword>